<feature type="compositionally biased region" description="Low complexity" evidence="9">
    <location>
        <begin position="201"/>
        <end position="210"/>
    </location>
</feature>
<dbReference type="Gene3D" id="3.30.2160.10">
    <property type="entry name" value="Hect, E3 ligase catalytic domain"/>
    <property type="match status" value="1"/>
</dbReference>
<dbReference type="SUPFAM" id="SSF51045">
    <property type="entry name" value="WW domain"/>
    <property type="match status" value="4"/>
</dbReference>
<dbReference type="FunFam" id="3.30.2160.10:FF:000003">
    <property type="entry name" value="E3 ubiquitin-protein ligase"/>
    <property type="match status" value="1"/>
</dbReference>
<dbReference type="STRING" id="947166.A0A1D1VXI2"/>
<dbReference type="Gene3D" id="2.20.70.10">
    <property type="match status" value="3"/>
</dbReference>
<dbReference type="InterPro" id="IPR050409">
    <property type="entry name" value="E3_ubiq-protein_ligase"/>
</dbReference>
<keyword evidence="4" id="KW-0677">Repeat</keyword>
<dbReference type="InterPro" id="IPR001202">
    <property type="entry name" value="WW_dom"/>
</dbReference>
<protein>
    <recommendedName>
        <fullName evidence="6">E3 ubiquitin-protein ligase</fullName>
        <ecNumber evidence="6">2.3.2.26</ecNumber>
    </recommendedName>
</protein>
<dbReference type="PROSITE" id="PS50237">
    <property type="entry name" value="HECT"/>
    <property type="match status" value="1"/>
</dbReference>
<evidence type="ECO:0000256" key="6">
    <source>
        <dbReference type="PIRNR" id="PIRNR001569"/>
    </source>
</evidence>
<dbReference type="SMART" id="SM00456">
    <property type="entry name" value="WW"/>
    <property type="match status" value="4"/>
</dbReference>
<evidence type="ECO:0000256" key="4">
    <source>
        <dbReference type="ARBA" id="ARBA00022737"/>
    </source>
</evidence>
<dbReference type="FunFam" id="2.20.70.10:FF:000017">
    <property type="entry name" value="E3 ubiquitin-protein ligase"/>
    <property type="match status" value="1"/>
</dbReference>
<organism evidence="13 14">
    <name type="scientific">Ramazzottius varieornatus</name>
    <name type="common">Water bear</name>
    <name type="synonym">Tardigrade</name>
    <dbReference type="NCBI Taxonomy" id="947166"/>
    <lineage>
        <taxon>Eukaryota</taxon>
        <taxon>Metazoa</taxon>
        <taxon>Ecdysozoa</taxon>
        <taxon>Tardigrada</taxon>
        <taxon>Eutardigrada</taxon>
        <taxon>Parachela</taxon>
        <taxon>Hypsibioidea</taxon>
        <taxon>Ramazzottiidae</taxon>
        <taxon>Ramazzottius</taxon>
    </lineage>
</organism>
<dbReference type="SMART" id="SM00239">
    <property type="entry name" value="C2"/>
    <property type="match status" value="1"/>
</dbReference>
<dbReference type="SUPFAM" id="SSF49562">
    <property type="entry name" value="C2 domain (Calcium/lipid-binding domain, CaLB)"/>
    <property type="match status" value="1"/>
</dbReference>
<feature type="compositionally biased region" description="Polar residues" evidence="9">
    <location>
        <begin position="211"/>
        <end position="229"/>
    </location>
</feature>
<dbReference type="GO" id="GO:0061630">
    <property type="term" value="F:ubiquitin protein ligase activity"/>
    <property type="evidence" value="ECO:0007669"/>
    <property type="project" value="UniProtKB-EC"/>
</dbReference>
<comment type="pathway">
    <text evidence="2 6">Protein modification; protein ubiquitination.</text>
</comment>
<feature type="compositionally biased region" description="Low complexity" evidence="9">
    <location>
        <begin position="235"/>
        <end position="258"/>
    </location>
</feature>
<dbReference type="SMART" id="SM00119">
    <property type="entry name" value="HECTc"/>
    <property type="match status" value="1"/>
</dbReference>
<dbReference type="Pfam" id="PF00168">
    <property type="entry name" value="C2"/>
    <property type="match status" value="1"/>
</dbReference>
<feature type="domain" description="HECT" evidence="12">
    <location>
        <begin position="537"/>
        <end position="871"/>
    </location>
</feature>
<dbReference type="CDD" id="cd00078">
    <property type="entry name" value="HECTc"/>
    <property type="match status" value="1"/>
</dbReference>
<dbReference type="FunFam" id="3.90.1750.10:FF:000026">
    <property type="entry name" value="E3 ubiquitin-protein ligase HACE1"/>
    <property type="match status" value="1"/>
</dbReference>
<keyword evidence="3 6" id="KW-0808">Transferase</keyword>
<dbReference type="CDD" id="cd00201">
    <property type="entry name" value="WW"/>
    <property type="match status" value="4"/>
</dbReference>
<sequence>MQASKETTPSPTDNAATSLTNPSAQFYQLQVEILSANLHTKSSGLFGGLNPYVELIVDGQTPKKTEAAKKTNTPKWEDSFTVLVTPHSVLEFRVLDKRTLKTDSQLGVKRQSLYKILKEHNGQLDGQEAILQLKSRTTSTTAAVGDLTIKLSGLQVNMQNVRPPSSAARRPSRSSSEPNVNGHVNPPLTNGPSAPADTVIASASSASLSSQVRNGSTASLRAASSSQSPARGPNPLATTSTASVPSTSFTTPSTSGHTSPDHPPPNRNSIAKPPLPAVQPTLPPQQPVSQEPLPAGWEEKIDGLGRPYYVDHNTRSTTWERPQPLPPGWESRRDGRGRIYYVDHNSRTTTWQRPTINALRNFQQWQTDRNQVMQQFDQRFLYQQQPAGAAAQPLTQEEEKLGPLPDGWERRIEIATGRPYFVNHRTRTTQWEDPRTQGVVDDEALPEGWEMCKTADDKTYFIDHNSRTTTFEDPRKGASTGPKGAYGIPVAYERNFRWKLSQFRYLCTSNQVASHLKLVVGRDTLFEESYQQVMRFPAYDLRRRLFISFRGEEGLDYGGIAREWFFMLSHEVLNPMYCLFEYANKTNYGLQINAGSYINPDHLQYFKFIGRFIAMALFHGKFIYSGFTMPFYKRMLNRKLVMKDIESVDPEFYNSLIWIKDNPIEDCDLGLFFSSDHEVLGKLIQHDLKPGGSQIAVTDENKTEYLELVTQWFFSRGVEEQTASFMEGFNDVIPQQWLQYFDEKELELMLCGMQEIDVGDWQRNAVYRNYTRTSKQVIWFWQYVKDLDNEKRSRLLQFVTGTCRIPVGGFAELMGSNGPQKFCIEKVGKESWLPRSHTCFNRLDLPPYKSYEQLVEKLTFAIEETEGFSQE</sequence>
<dbReference type="FunFam" id="3.30.2410.10:FF:000002">
    <property type="entry name" value="E3 ubiquitin-protein ligase HECW2"/>
    <property type="match status" value="1"/>
</dbReference>
<feature type="domain" description="WW" evidence="11">
    <location>
        <begin position="291"/>
        <end position="324"/>
    </location>
</feature>
<feature type="region of interest" description="Disordered" evidence="9">
    <location>
        <begin position="158"/>
        <end position="293"/>
    </location>
</feature>
<evidence type="ECO:0000259" key="12">
    <source>
        <dbReference type="PROSITE" id="PS50237"/>
    </source>
</evidence>
<feature type="domain" description="WW" evidence="11">
    <location>
        <begin position="402"/>
        <end position="436"/>
    </location>
</feature>
<comment type="catalytic activity">
    <reaction evidence="1 6">
        <text>S-ubiquitinyl-[E2 ubiquitin-conjugating enzyme]-L-cysteine + [acceptor protein]-L-lysine = [E2 ubiquitin-conjugating enzyme]-L-cysteine + N(6)-ubiquitinyl-[acceptor protein]-L-lysine.</text>
        <dbReference type="EC" id="2.3.2.26"/>
    </reaction>
</comment>
<dbReference type="InterPro" id="IPR000569">
    <property type="entry name" value="HECT_dom"/>
</dbReference>
<accession>A0A1D1VXI2</accession>
<evidence type="ECO:0000256" key="7">
    <source>
        <dbReference type="PIRSR" id="PIRSR001569-1"/>
    </source>
</evidence>
<dbReference type="InterPro" id="IPR035892">
    <property type="entry name" value="C2_domain_sf"/>
</dbReference>
<evidence type="ECO:0000256" key="8">
    <source>
        <dbReference type="PROSITE-ProRule" id="PRU00104"/>
    </source>
</evidence>
<dbReference type="PROSITE" id="PS01159">
    <property type="entry name" value="WW_DOMAIN_1"/>
    <property type="match status" value="4"/>
</dbReference>
<dbReference type="OrthoDB" id="423283at2759"/>
<dbReference type="CDD" id="cd04021">
    <property type="entry name" value="C2_E3_ubiquitin_ligase"/>
    <property type="match status" value="1"/>
</dbReference>
<evidence type="ECO:0000256" key="1">
    <source>
        <dbReference type="ARBA" id="ARBA00000885"/>
    </source>
</evidence>
<dbReference type="SUPFAM" id="SSF56204">
    <property type="entry name" value="Hect, E3 ligase catalytic domain"/>
    <property type="match status" value="1"/>
</dbReference>
<dbReference type="GO" id="GO:0005737">
    <property type="term" value="C:cytoplasm"/>
    <property type="evidence" value="ECO:0007669"/>
    <property type="project" value="UniProtKB-ARBA"/>
</dbReference>
<reference evidence="13 14" key="1">
    <citation type="journal article" date="2016" name="Nat. Commun.">
        <title>Extremotolerant tardigrade genome and improved radiotolerance of human cultured cells by tardigrade-unique protein.</title>
        <authorList>
            <person name="Hashimoto T."/>
            <person name="Horikawa D.D."/>
            <person name="Saito Y."/>
            <person name="Kuwahara H."/>
            <person name="Kozuka-Hata H."/>
            <person name="Shin-I T."/>
            <person name="Minakuchi Y."/>
            <person name="Ohishi K."/>
            <person name="Motoyama A."/>
            <person name="Aizu T."/>
            <person name="Enomoto A."/>
            <person name="Kondo K."/>
            <person name="Tanaka S."/>
            <person name="Hara Y."/>
            <person name="Koshikawa S."/>
            <person name="Sagara H."/>
            <person name="Miura T."/>
            <person name="Yokobori S."/>
            <person name="Miyagawa K."/>
            <person name="Suzuki Y."/>
            <person name="Kubo T."/>
            <person name="Oyama M."/>
            <person name="Kohara Y."/>
            <person name="Fujiyama A."/>
            <person name="Arakawa K."/>
            <person name="Katayama T."/>
            <person name="Toyoda A."/>
            <person name="Kunieda T."/>
        </authorList>
    </citation>
    <scope>NUCLEOTIDE SEQUENCE [LARGE SCALE GENOMIC DNA]</scope>
    <source>
        <strain evidence="13 14">YOKOZUNA-1</strain>
    </source>
</reference>
<evidence type="ECO:0000259" key="10">
    <source>
        <dbReference type="PROSITE" id="PS50004"/>
    </source>
</evidence>
<feature type="active site" description="Glycyl thioester intermediate" evidence="7 8">
    <location>
        <position position="839"/>
    </location>
</feature>
<feature type="compositionally biased region" description="Pro residues" evidence="9">
    <location>
        <begin position="273"/>
        <end position="286"/>
    </location>
</feature>
<dbReference type="Pfam" id="PF00632">
    <property type="entry name" value="HECT"/>
    <property type="match status" value="1"/>
</dbReference>
<dbReference type="EMBL" id="BDGG01000011">
    <property type="protein sequence ID" value="GAV05003.1"/>
    <property type="molecule type" value="Genomic_DNA"/>
</dbReference>
<dbReference type="PIRSF" id="PIRSF001569">
    <property type="entry name" value="E3_ub_ligase_SMURF1"/>
    <property type="match status" value="1"/>
</dbReference>
<dbReference type="InterPro" id="IPR036020">
    <property type="entry name" value="WW_dom_sf"/>
</dbReference>
<dbReference type="Gene3D" id="2.60.40.150">
    <property type="entry name" value="C2 domain"/>
    <property type="match status" value="1"/>
</dbReference>
<dbReference type="FunFam" id="3.90.1750.10:FF:000079">
    <property type="entry name" value="E3 ubiquitin-protein ligase"/>
    <property type="match status" value="1"/>
</dbReference>
<dbReference type="FunFam" id="2.20.70.10:FF:000009">
    <property type="entry name" value="E3 ubiquitin-protein ligase"/>
    <property type="match status" value="1"/>
</dbReference>
<evidence type="ECO:0000256" key="5">
    <source>
        <dbReference type="ARBA" id="ARBA00022786"/>
    </source>
</evidence>
<dbReference type="Pfam" id="PF00397">
    <property type="entry name" value="WW"/>
    <property type="match status" value="4"/>
</dbReference>
<feature type="domain" description="WW" evidence="11">
    <location>
        <begin position="443"/>
        <end position="476"/>
    </location>
</feature>
<evidence type="ECO:0000256" key="3">
    <source>
        <dbReference type="ARBA" id="ARBA00022679"/>
    </source>
</evidence>
<name>A0A1D1VXI2_RAMVA</name>
<comment type="caution">
    <text evidence="13">The sequence shown here is derived from an EMBL/GenBank/DDBJ whole genome shotgun (WGS) entry which is preliminary data.</text>
</comment>
<proteinExistence type="predicted"/>
<dbReference type="UniPathway" id="UPA00143"/>
<feature type="compositionally biased region" description="Low complexity" evidence="9">
    <location>
        <begin position="162"/>
        <end position="176"/>
    </location>
</feature>
<dbReference type="Gene3D" id="3.90.1750.10">
    <property type="entry name" value="Hect, E3 ligase catalytic domains"/>
    <property type="match status" value="1"/>
</dbReference>
<dbReference type="PROSITE" id="PS50004">
    <property type="entry name" value="C2"/>
    <property type="match status" value="1"/>
</dbReference>
<dbReference type="InterPro" id="IPR024928">
    <property type="entry name" value="E3_ub_ligase_SMURF1"/>
</dbReference>
<keyword evidence="14" id="KW-1185">Reference proteome</keyword>
<dbReference type="PROSITE" id="PS50020">
    <property type="entry name" value="WW_DOMAIN_2"/>
    <property type="match status" value="4"/>
</dbReference>
<feature type="domain" description="C2" evidence="10">
    <location>
        <begin position="10"/>
        <end position="126"/>
    </location>
</feature>
<dbReference type="Proteomes" id="UP000186922">
    <property type="component" value="Unassembled WGS sequence"/>
</dbReference>
<evidence type="ECO:0000256" key="2">
    <source>
        <dbReference type="ARBA" id="ARBA00004906"/>
    </source>
</evidence>
<feature type="domain" description="WW" evidence="11">
    <location>
        <begin position="323"/>
        <end position="356"/>
    </location>
</feature>
<evidence type="ECO:0000259" key="11">
    <source>
        <dbReference type="PROSITE" id="PS50020"/>
    </source>
</evidence>
<dbReference type="Gene3D" id="3.30.2410.10">
    <property type="entry name" value="Hect, E3 ligase catalytic domain"/>
    <property type="match status" value="1"/>
</dbReference>
<dbReference type="InterPro" id="IPR000008">
    <property type="entry name" value="C2_dom"/>
</dbReference>
<evidence type="ECO:0000313" key="13">
    <source>
        <dbReference type="EMBL" id="GAV05003.1"/>
    </source>
</evidence>
<evidence type="ECO:0000313" key="14">
    <source>
        <dbReference type="Proteomes" id="UP000186922"/>
    </source>
</evidence>
<dbReference type="EC" id="2.3.2.26" evidence="6"/>
<dbReference type="PANTHER" id="PTHR11254:SF429">
    <property type="entry name" value="E3 UBIQUITIN-PROTEIN LIGASE SU(DX)"/>
    <property type="match status" value="1"/>
</dbReference>
<evidence type="ECO:0000256" key="9">
    <source>
        <dbReference type="SAM" id="MobiDB-lite"/>
    </source>
</evidence>
<dbReference type="AlphaFoldDB" id="A0A1D1VXI2"/>
<dbReference type="GO" id="GO:0016567">
    <property type="term" value="P:protein ubiquitination"/>
    <property type="evidence" value="ECO:0007669"/>
    <property type="project" value="UniProtKB-UniPathway"/>
</dbReference>
<dbReference type="InterPro" id="IPR035983">
    <property type="entry name" value="Hect_E3_ubiquitin_ligase"/>
</dbReference>
<gene>
    <name evidence="13" type="primary">RvY_15195-1</name>
    <name evidence="13" type="synonym">RvY_15195.1</name>
    <name evidence="13" type="ORF">RvY_15195</name>
</gene>
<keyword evidence="5 6" id="KW-0833">Ubl conjugation pathway</keyword>
<dbReference type="GO" id="GO:0043161">
    <property type="term" value="P:proteasome-mediated ubiquitin-dependent protein catabolic process"/>
    <property type="evidence" value="ECO:0007669"/>
    <property type="project" value="TreeGrafter"/>
</dbReference>
<dbReference type="PANTHER" id="PTHR11254">
    <property type="entry name" value="HECT DOMAIN UBIQUITIN-PROTEIN LIGASE"/>
    <property type="match status" value="1"/>
</dbReference>